<dbReference type="EMBL" id="CP020477">
    <property type="protein sequence ID" value="ARM76995.1"/>
    <property type="molecule type" value="Genomic_DNA"/>
</dbReference>
<name>A0A1W6K3E1_9CREN</name>
<organism evidence="2 3">
    <name type="scientific">Acidianus manzaensis</name>
    <dbReference type="NCBI Taxonomy" id="282676"/>
    <lineage>
        <taxon>Archaea</taxon>
        <taxon>Thermoproteota</taxon>
        <taxon>Thermoprotei</taxon>
        <taxon>Sulfolobales</taxon>
        <taxon>Sulfolobaceae</taxon>
        <taxon>Acidianus</taxon>
    </lineage>
</organism>
<dbReference type="STRING" id="282676.B6F84_00680"/>
<evidence type="ECO:0000313" key="3">
    <source>
        <dbReference type="Proteomes" id="UP000193404"/>
    </source>
</evidence>
<keyword evidence="3" id="KW-1185">Reference proteome</keyword>
<sequence length="243" mass="29307">MKNEHDNYVITYFRIKHEGCWSELTSNNKFEAITLIARPNKDKRFILAYDEVKLNNYNLKNFIRDLKGNNRVKEIFKIRIINNKRNIYRLLLKEDYENMVRGILDKYTLFDIKDLILNGEERIVLVLPSSEIIELKKDFENIGKLIKFTYKYINIDELLTDSLLTIFNLTKREHESFKLAYKSGFYDLPKNITLEELASYMKISKPTMEDYIRKAERKIFKSFYHQYYYYDMLLEGDSEEDSK</sequence>
<dbReference type="AlphaFoldDB" id="A0A1W6K3E1"/>
<accession>A0A1W6K3E1</accession>
<dbReference type="PANTHER" id="PTHR34236:SF1">
    <property type="entry name" value="DIMETHYL SULFOXIDE REDUCTASE TRANSCRIPTIONAL ACTIVATOR"/>
    <property type="match status" value="1"/>
</dbReference>
<dbReference type="OrthoDB" id="194393at2157"/>
<feature type="domain" description="HTH bat-type" evidence="1">
    <location>
        <begin position="169"/>
        <end position="221"/>
    </location>
</feature>
<evidence type="ECO:0000313" key="2">
    <source>
        <dbReference type="EMBL" id="ARM76995.1"/>
    </source>
</evidence>
<protein>
    <submittedName>
        <fullName evidence="2">Bacterio-opsin activator</fullName>
    </submittedName>
</protein>
<dbReference type="Pfam" id="PF04967">
    <property type="entry name" value="HTH_10"/>
    <property type="match status" value="1"/>
</dbReference>
<dbReference type="Proteomes" id="UP000193404">
    <property type="component" value="Chromosome"/>
</dbReference>
<evidence type="ECO:0000259" key="1">
    <source>
        <dbReference type="Pfam" id="PF04967"/>
    </source>
</evidence>
<proteinExistence type="predicted"/>
<dbReference type="PANTHER" id="PTHR34236">
    <property type="entry name" value="DIMETHYL SULFOXIDE REDUCTASE TRANSCRIPTIONAL ACTIVATOR"/>
    <property type="match status" value="1"/>
</dbReference>
<gene>
    <name evidence="2" type="ORF">B6F84_00680</name>
</gene>
<reference evidence="2 3" key="1">
    <citation type="submission" date="2017-03" db="EMBL/GenBank/DDBJ databases">
        <title>Sulfur activation and transportation mechanism of thermophilic Archaea Acidianus manzaensis YN-25.</title>
        <authorList>
            <person name="Ma Y."/>
            <person name="Yang Y."/>
            <person name="Xia J."/>
        </authorList>
    </citation>
    <scope>NUCLEOTIDE SEQUENCE [LARGE SCALE GENOMIC DNA]</scope>
    <source>
        <strain evidence="2 3">YN-25</strain>
    </source>
</reference>
<dbReference type="InterPro" id="IPR007050">
    <property type="entry name" value="HTH_bacterioopsin"/>
</dbReference>
<dbReference type="KEGG" id="aman:B6F84_00680"/>